<dbReference type="GO" id="GO:0005886">
    <property type="term" value="C:plasma membrane"/>
    <property type="evidence" value="ECO:0007669"/>
    <property type="project" value="TreeGrafter"/>
</dbReference>
<evidence type="ECO:0000313" key="4">
    <source>
        <dbReference type="Proteomes" id="UP000023152"/>
    </source>
</evidence>
<feature type="non-terminal residue" evidence="3">
    <location>
        <position position="1"/>
    </location>
</feature>
<dbReference type="GO" id="GO:0098703">
    <property type="term" value="P:calcium ion import across plasma membrane"/>
    <property type="evidence" value="ECO:0007669"/>
    <property type="project" value="TreeGrafter"/>
</dbReference>
<feature type="transmembrane region" description="Helical" evidence="2">
    <location>
        <begin position="20"/>
        <end position="48"/>
    </location>
</feature>
<gene>
    <name evidence="3" type="ORF">RFI_25906</name>
</gene>
<dbReference type="EMBL" id="ASPP01022436">
    <property type="protein sequence ID" value="ETO11471.1"/>
    <property type="molecule type" value="Genomic_DNA"/>
</dbReference>
<dbReference type="Proteomes" id="UP000023152">
    <property type="component" value="Unassembled WGS sequence"/>
</dbReference>
<feature type="transmembrane region" description="Helical" evidence="2">
    <location>
        <begin position="68"/>
        <end position="94"/>
    </location>
</feature>
<dbReference type="PANTHER" id="PTHR10582:SF2">
    <property type="entry name" value="INACTIVE"/>
    <property type="match status" value="1"/>
</dbReference>
<evidence type="ECO:0008006" key="5">
    <source>
        <dbReference type="Google" id="ProtNLM"/>
    </source>
</evidence>
<keyword evidence="4" id="KW-1185">Reference proteome</keyword>
<feature type="transmembrane region" description="Helical" evidence="2">
    <location>
        <begin position="157"/>
        <end position="175"/>
    </location>
</feature>
<organism evidence="3 4">
    <name type="scientific">Reticulomyxa filosa</name>
    <dbReference type="NCBI Taxonomy" id="46433"/>
    <lineage>
        <taxon>Eukaryota</taxon>
        <taxon>Sar</taxon>
        <taxon>Rhizaria</taxon>
        <taxon>Retaria</taxon>
        <taxon>Foraminifera</taxon>
        <taxon>Monothalamids</taxon>
        <taxon>Reticulomyxidae</taxon>
        <taxon>Reticulomyxa</taxon>
    </lineage>
</organism>
<feature type="transmembrane region" description="Helical" evidence="2">
    <location>
        <begin position="228"/>
        <end position="248"/>
    </location>
</feature>
<dbReference type="GO" id="GO:0005216">
    <property type="term" value="F:monoatomic ion channel activity"/>
    <property type="evidence" value="ECO:0007669"/>
    <property type="project" value="InterPro"/>
</dbReference>
<keyword evidence="2" id="KW-0472">Membrane</keyword>
<comment type="caution">
    <text evidence="3">The sequence shown here is derived from an EMBL/GenBank/DDBJ whole genome shotgun (WGS) entry which is preliminary data.</text>
</comment>
<protein>
    <recommendedName>
        <fullName evidence="5">Ion transport domain-containing protein</fullName>
    </recommendedName>
</protein>
<evidence type="ECO:0000313" key="3">
    <source>
        <dbReference type="EMBL" id="ETO11471.1"/>
    </source>
</evidence>
<dbReference type="InterPro" id="IPR024862">
    <property type="entry name" value="TRPV"/>
</dbReference>
<name>X6MCU6_RETFI</name>
<feature type="transmembrane region" description="Helical" evidence="2">
    <location>
        <begin position="115"/>
        <end position="137"/>
    </location>
</feature>
<dbReference type="OrthoDB" id="533508at2759"/>
<proteinExistence type="predicted"/>
<reference evidence="3 4" key="1">
    <citation type="journal article" date="2013" name="Curr. Biol.">
        <title>The Genome of the Foraminiferan Reticulomyxa filosa.</title>
        <authorList>
            <person name="Glockner G."/>
            <person name="Hulsmann N."/>
            <person name="Schleicher M."/>
            <person name="Noegel A.A."/>
            <person name="Eichinger L."/>
            <person name="Gallinger C."/>
            <person name="Pawlowski J."/>
            <person name="Sierra R."/>
            <person name="Euteneuer U."/>
            <person name="Pillet L."/>
            <person name="Moustafa A."/>
            <person name="Platzer M."/>
            <person name="Groth M."/>
            <person name="Szafranski K."/>
            <person name="Schliwa M."/>
        </authorList>
    </citation>
    <scope>NUCLEOTIDE SEQUENCE [LARGE SCALE GENOMIC DNA]</scope>
</reference>
<sequence length="350" mass="40593">FGVNKPKKKIKKNSNNDFPFWIILPLLAMSCKVVLVTFIELWEFYLLYDEHGFLRGWHIYFERGHEKITLSVTGLFKLASWSSNICSFVAFLILSQRKNIAVQEMNEKVRMVNTVKALFVLVLIMEWLHTLMFAQALKSTGRLVLAISRILVRDVSRFTFIFIMLLMAFSAALLIRSNDLNQHAASSKQSVLSQWIAQMFNLYQVSLGLQGFSEFGESTFDRTFVQCIYITFSLLSVVMLWNLLIAVMTETTESIREKATEQWLMQWASTVLLIERRVPRCWYKRTGIPAIKFGFHEQSGEYFITFTQVKDKDFQNRLSSAKRSQETKICKSANTPVIKFFRNSIAVSDN</sequence>
<dbReference type="PANTHER" id="PTHR10582">
    <property type="entry name" value="TRANSIENT RECEPTOR POTENTIAL ION CHANNEL PROTEIN"/>
    <property type="match status" value="1"/>
</dbReference>
<keyword evidence="1" id="KW-0677">Repeat</keyword>
<keyword evidence="2" id="KW-0812">Transmembrane</keyword>
<dbReference type="AlphaFoldDB" id="X6MCU6"/>
<evidence type="ECO:0000256" key="2">
    <source>
        <dbReference type="SAM" id="Phobius"/>
    </source>
</evidence>
<keyword evidence="2" id="KW-1133">Transmembrane helix</keyword>
<evidence type="ECO:0000256" key="1">
    <source>
        <dbReference type="ARBA" id="ARBA00022737"/>
    </source>
</evidence>
<accession>X6MCU6</accession>